<dbReference type="InterPro" id="IPR015424">
    <property type="entry name" value="PyrdxlP-dep_Trfase"/>
</dbReference>
<dbReference type="FunFam" id="3.40.640.10:FF:000014">
    <property type="entry name" value="Adenosylmethionine-8-amino-7-oxononanoate aminotransferase, probable"/>
    <property type="match status" value="1"/>
</dbReference>
<sequence length="459" mass="49578">MDRNSVVHPLTSIADLRTTDARIMQSAAGMTLTDSKGLEMLDCSGGMWCVNIGYGRTEIAEAAREAIEKLNYWHLFGGASNEATIRLSDRILGLFHDHANAPQMARVFYGTSGSDGNDTNYKLVRYYATLRGKPDKKKIISRRGGYHGLTVAAATLTGIESYHKAWNLPLTDVVHTECPHYYRFALPGESEADFCDRLIGELEDIIAREGADTIGAFIAEPIMGTGGVLVPPSGYFERVQAILDANDILLIVDEVITGFGRTGHWFGTGLFQLKPDLVTLAKGITSAYFPMSASVISGRVWQVLEETSPQVGPFMHGFTYSGHPVGAAVAMANLDIMEREGLVANAQATGAHLIDGLRKRLANHPFVGEVRGHGLMIGVELTADRATRRPFPAASGVHRLVVARAQQMGLMVRASPFIEVVAFSPPLCISMAQCDLAIKRFGATMDAMIGELAGHATAA</sequence>
<dbReference type="InterPro" id="IPR005814">
    <property type="entry name" value="Aminotrans_3"/>
</dbReference>
<dbReference type="GO" id="GO:0008483">
    <property type="term" value="F:transaminase activity"/>
    <property type="evidence" value="ECO:0007669"/>
    <property type="project" value="UniProtKB-KW"/>
</dbReference>
<evidence type="ECO:0000256" key="6">
    <source>
        <dbReference type="RuleBase" id="RU003560"/>
    </source>
</evidence>
<dbReference type="InterPro" id="IPR015421">
    <property type="entry name" value="PyrdxlP-dep_Trfase_major"/>
</dbReference>
<dbReference type="Proteomes" id="UP000030826">
    <property type="component" value="Unassembled WGS sequence"/>
</dbReference>
<comment type="cofactor">
    <cofactor evidence="1">
        <name>pyridoxal 5'-phosphate</name>
        <dbReference type="ChEBI" id="CHEBI:597326"/>
    </cofactor>
</comment>
<evidence type="ECO:0008006" key="9">
    <source>
        <dbReference type="Google" id="ProtNLM"/>
    </source>
</evidence>
<name>A0A0B1Q3C2_9HYPH</name>
<dbReference type="STRING" id="370622.LA66_10055"/>
<dbReference type="PANTHER" id="PTHR43094:SF1">
    <property type="entry name" value="AMINOTRANSFERASE CLASS-III"/>
    <property type="match status" value="1"/>
</dbReference>
<dbReference type="InterPro" id="IPR015422">
    <property type="entry name" value="PyrdxlP-dep_Trfase_small"/>
</dbReference>
<comment type="similarity">
    <text evidence="2 6">Belongs to the class-III pyridoxal-phosphate-dependent aminotransferase family.</text>
</comment>
<dbReference type="PANTHER" id="PTHR43094">
    <property type="entry name" value="AMINOTRANSFERASE"/>
    <property type="match status" value="1"/>
</dbReference>
<organism evidence="7 8">
    <name type="scientific">Aureimonas altamirensis</name>
    <dbReference type="NCBI Taxonomy" id="370622"/>
    <lineage>
        <taxon>Bacteria</taxon>
        <taxon>Pseudomonadati</taxon>
        <taxon>Pseudomonadota</taxon>
        <taxon>Alphaproteobacteria</taxon>
        <taxon>Hyphomicrobiales</taxon>
        <taxon>Aurantimonadaceae</taxon>
        <taxon>Aureimonas</taxon>
    </lineage>
</organism>
<dbReference type="Gene3D" id="3.40.640.10">
    <property type="entry name" value="Type I PLP-dependent aspartate aminotransferase-like (Major domain)"/>
    <property type="match status" value="1"/>
</dbReference>
<dbReference type="AlphaFoldDB" id="A0A0B1Q3C2"/>
<dbReference type="Gene3D" id="3.90.1150.10">
    <property type="entry name" value="Aspartate Aminotransferase, domain 1"/>
    <property type="match status" value="1"/>
</dbReference>
<dbReference type="EMBL" id="JRFJ01000002">
    <property type="protein sequence ID" value="KHJ54894.1"/>
    <property type="molecule type" value="Genomic_DNA"/>
</dbReference>
<evidence type="ECO:0000313" key="8">
    <source>
        <dbReference type="Proteomes" id="UP000030826"/>
    </source>
</evidence>
<dbReference type="NCBIfam" id="NF004767">
    <property type="entry name" value="PRK06105.1"/>
    <property type="match status" value="1"/>
</dbReference>
<proteinExistence type="inferred from homology"/>
<evidence type="ECO:0000256" key="2">
    <source>
        <dbReference type="ARBA" id="ARBA00008954"/>
    </source>
</evidence>
<evidence type="ECO:0000256" key="1">
    <source>
        <dbReference type="ARBA" id="ARBA00001933"/>
    </source>
</evidence>
<evidence type="ECO:0000256" key="3">
    <source>
        <dbReference type="ARBA" id="ARBA00022576"/>
    </source>
</evidence>
<dbReference type="GO" id="GO:0030170">
    <property type="term" value="F:pyridoxal phosphate binding"/>
    <property type="evidence" value="ECO:0007669"/>
    <property type="project" value="InterPro"/>
</dbReference>
<keyword evidence="3" id="KW-0032">Aminotransferase</keyword>
<evidence type="ECO:0000256" key="4">
    <source>
        <dbReference type="ARBA" id="ARBA00022679"/>
    </source>
</evidence>
<accession>A0A0B1Q3C2</accession>
<dbReference type="CDD" id="cd00610">
    <property type="entry name" value="OAT_like"/>
    <property type="match status" value="1"/>
</dbReference>
<dbReference type="InterPro" id="IPR049704">
    <property type="entry name" value="Aminotrans_3_PPA_site"/>
</dbReference>
<keyword evidence="4" id="KW-0808">Transferase</keyword>
<protein>
    <recommendedName>
        <fullName evidence="9">Aminotransferase</fullName>
    </recommendedName>
</protein>
<dbReference type="OrthoDB" id="9801834at2"/>
<reference evidence="7 8" key="1">
    <citation type="submission" date="2014-09" db="EMBL/GenBank/DDBJ databases">
        <title>Isolation and characterization of Aurantimonas altamirensis ON-56566 from clinical sample following a dog bite.</title>
        <authorList>
            <person name="Eshaghi A."/>
            <person name="Li A."/>
            <person name="Shahinas D."/>
            <person name="Bahn P."/>
            <person name="Kus J.V."/>
            <person name="Patel S.N."/>
        </authorList>
    </citation>
    <scope>NUCLEOTIDE SEQUENCE [LARGE SCALE GENOMIC DNA]</scope>
    <source>
        <strain evidence="7 8">ON-56566</strain>
    </source>
</reference>
<dbReference type="PROSITE" id="PS00600">
    <property type="entry name" value="AA_TRANSFER_CLASS_3"/>
    <property type="match status" value="1"/>
</dbReference>
<keyword evidence="5 6" id="KW-0663">Pyridoxal phosphate</keyword>
<dbReference type="Pfam" id="PF00202">
    <property type="entry name" value="Aminotran_3"/>
    <property type="match status" value="1"/>
</dbReference>
<evidence type="ECO:0000256" key="5">
    <source>
        <dbReference type="ARBA" id="ARBA00022898"/>
    </source>
</evidence>
<evidence type="ECO:0000313" key="7">
    <source>
        <dbReference type="EMBL" id="KHJ54894.1"/>
    </source>
</evidence>
<gene>
    <name evidence="7" type="ORF">LA66_10055</name>
</gene>
<dbReference type="SUPFAM" id="SSF53383">
    <property type="entry name" value="PLP-dependent transferases"/>
    <property type="match status" value="1"/>
</dbReference>
<comment type="caution">
    <text evidence="7">The sequence shown here is derived from an EMBL/GenBank/DDBJ whole genome shotgun (WGS) entry which is preliminary data.</text>
</comment>